<protein>
    <recommendedName>
        <fullName evidence="3">Tryptophan RNA-binding attenuation protein</fullName>
    </recommendedName>
</protein>
<dbReference type="InterPro" id="IPR016031">
    <property type="entry name" value="Trp_RNA-bd_attenuator-like_dom"/>
</dbReference>
<dbReference type="PATRIC" id="fig|768706.3.peg.2202"/>
<dbReference type="PANTHER" id="PTHR38074">
    <property type="entry name" value="ALTERED INHERITANCE OF MITOCHONDRIA PROTEIN 24, MITOCHONDRIAL"/>
    <property type="match status" value="1"/>
</dbReference>
<dbReference type="InterPro" id="IPR002838">
    <property type="entry name" value="AIM24"/>
</dbReference>
<dbReference type="HOGENOM" id="CLU_057502_0_0_9"/>
<evidence type="ECO:0000313" key="1">
    <source>
        <dbReference type="EMBL" id="AET67788.1"/>
    </source>
</evidence>
<dbReference type="InterPro" id="IPR036983">
    <property type="entry name" value="AIM24_sf"/>
</dbReference>
<proteinExistence type="predicted"/>
<name>G7W8S8_DESOD</name>
<evidence type="ECO:0000313" key="2">
    <source>
        <dbReference type="Proteomes" id="UP000006346"/>
    </source>
</evidence>
<dbReference type="Gene3D" id="3.60.160.10">
    <property type="entry name" value="Mitochondrial biogenesis AIM24"/>
    <property type="match status" value="1"/>
</dbReference>
<dbReference type="SUPFAM" id="SSF51219">
    <property type="entry name" value="TRAP-like"/>
    <property type="match status" value="1"/>
</dbReference>
<organism evidence="1 2">
    <name type="scientific">Desulfosporosinus orientis (strain ATCC 19365 / DSM 765 / NCIMB 8382 / VKM B-1628 / Singapore I)</name>
    <name type="common">Desulfotomaculum orientis</name>
    <dbReference type="NCBI Taxonomy" id="768706"/>
    <lineage>
        <taxon>Bacteria</taxon>
        <taxon>Bacillati</taxon>
        <taxon>Bacillota</taxon>
        <taxon>Clostridia</taxon>
        <taxon>Eubacteriales</taxon>
        <taxon>Desulfitobacteriaceae</taxon>
        <taxon>Desulfosporosinus</taxon>
    </lineage>
</organism>
<sequence length="240" mass="25978">MVKFVEITRKGVVEVFKFNIEEELCCKVEGNGRFYAKKGAMVAFKGNFKFDKMLLGPDNGGGVMGSLLGLAKRKLTGENIELMTVEGSGTIYLARNAYHVSVFELEPGDCLSVESENLLAFPTDLQYDVRFIGSGVLSQKGLATTVLNNHSNQPQQVAVITDGNPLMLEAPCVVDPDAVVAWTSSLNGGGDPSVALNNFSWKTVIGQTSGESYQFQFNQPGQMVLVQPSERLSGLKISID</sequence>
<gene>
    <name evidence="1" type="ordered locus">Desor_2185</name>
</gene>
<keyword evidence="2" id="KW-1185">Reference proteome</keyword>
<dbReference type="eggNOG" id="COG2013">
    <property type="taxonomic scope" value="Bacteria"/>
</dbReference>
<reference evidence="1 2" key="2">
    <citation type="journal article" date="2012" name="J. Bacteriol.">
        <title>Complete genome sequences of Desulfosporosinus orientis DSM765T, Desulfosporosinus youngiae DSM17734T, Desulfosporosinus meridiei DSM13257T, and Desulfosporosinus acidiphilus DSM22704T.</title>
        <authorList>
            <person name="Pester M."/>
            <person name="Brambilla E."/>
            <person name="Alazard D."/>
            <person name="Rattei T."/>
            <person name="Weinmaier T."/>
            <person name="Han J."/>
            <person name="Lucas S."/>
            <person name="Lapidus A."/>
            <person name="Cheng J.F."/>
            <person name="Goodwin L."/>
            <person name="Pitluck S."/>
            <person name="Peters L."/>
            <person name="Ovchinnikova G."/>
            <person name="Teshima H."/>
            <person name="Detter J.C."/>
            <person name="Han C.S."/>
            <person name="Tapia R."/>
            <person name="Land M.L."/>
            <person name="Hauser L."/>
            <person name="Kyrpides N.C."/>
            <person name="Ivanova N.N."/>
            <person name="Pagani I."/>
            <person name="Huntmann M."/>
            <person name="Wei C.L."/>
            <person name="Davenport K.W."/>
            <person name="Daligault H."/>
            <person name="Chain P.S."/>
            <person name="Chen A."/>
            <person name="Mavromatis K."/>
            <person name="Markowitz V."/>
            <person name="Szeto E."/>
            <person name="Mikhailova N."/>
            <person name="Pati A."/>
            <person name="Wagner M."/>
            <person name="Woyke T."/>
            <person name="Ollivier B."/>
            <person name="Klenk H.P."/>
            <person name="Spring S."/>
            <person name="Loy A."/>
        </authorList>
    </citation>
    <scope>NUCLEOTIDE SEQUENCE [LARGE SCALE GENOMIC DNA]</scope>
    <source>
        <strain evidence="2">ATCC 19365 / DSM 765 / NCIMB 8382 / VKM B-1628</strain>
    </source>
</reference>
<reference evidence="2" key="1">
    <citation type="submission" date="2011-11" db="EMBL/GenBank/DDBJ databases">
        <title>Complete sequence of Desulfosporosinus orientis DSM 765.</title>
        <authorList>
            <person name="Lucas S."/>
            <person name="Han J."/>
            <person name="Lapidus A."/>
            <person name="Cheng J.-F."/>
            <person name="Goodwin L."/>
            <person name="Pitluck S."/>
            <person name="Peters L."/>
            <person name="Ovchinnikova G."/>
            <person name="Teshima H."/>
            <person name="Detter J.C."/>
            <person name="Han C."/>
            <person name="Tapia R."/>
            <person name="Land M."/>
            <person name="Hauser L."/>
            <person name="Kyrpides N."/>
            <person name="Ivanova N."/>
            <person name="Pagani I."/>
            <person name="Pester M."/>
            <person name="Spring S."/>
            <person name="Ollivier B."/>
            <person name="Rattei T."/>
            <person name="Klenk H.-P."/>
            <person name="Wagner M."/>
            <person name="Loy A."/>
            <person name="Woyke T."/>
        </authorList>
    </citation>
    <scope>NUCLEOTIDE SEQUENCE [LARGE SCALE GENOMIC DNA]</scope>
    <source>
        <strain evidence="2">ATCC 19365 / DSM 765 / NCIMB 8382 / VKM B-1628</strain>
    </source>
</reference>
<dbReference type="EMBL" id="CP003108">
    <property type="protein sequence ID" value="AET67788.1"/>
    <property type="molecule type" value="Genomic_DNA"/>
</dbReference>
<dbReference type="Proteomes" id="UP000006346">
    <property type="component" value="Chromosome"/>
</dbReference>
<dbReference type="KEGG" id="dor:Desor_2185"/>
<dbReference type="AlphaFoldDB" id="G7W8S8"/>
<dbReference type="STRING" id="768706.Desor_2185"/>
<dbReference type="PANTHER" id="PTHR38074:SF1">
    <property type="entry name" value="ALTERED INHERITANCE OF MITOCHONDRIA PROTEIN 24, MITOCHONDRIAL"/>
    <property type="match status" value="1"/>
</dbReference>
<accession>G7W8S8</accession>
<dbReference type="Pfam" id="PF01987">
    <property type="entry name" value="AIM24"/>
    <property type="match status" value="1"/>
</dbReference>
<evidence type="ECO:0008006" key="3">
    <source>
        <dbReference type="Google" id="ProtNLM"/>
    </source>
</evidence>